<accession>A0A263CWY8</accession>
<dbReference type="AlphaFoldDB" id="A0A263CWY8"/>
<evidence type="ECO:0008006" key="3">
    <source>
        <dbReference type="Google" id="ProtNLM"/>
    </source>
</evidence>
<dbReference type="Proteomes" id="UP000242444">
    <property type="component" value="Unassembled WGS sequence"/>
</dbReference>
<evidence type="ECO:0000313" key="1">
    <source>
        <dbReference type="EMBL" id="OZM69947.1"/>
    </source>
</evidence>
<dbReference type="EMBL" id="NKYE01000030">
    <property type="protein sequence ID" value="OZM69947.1"/>
    <property type="molecule type" value="Genomic_DNA"/>
</dbReference>
<dbReference type="RefSeq" id="WP_094866337.1">
    <property type="nucleotide sequence ID" value="NZ_NKYE01000030.1"/>
</dbReference>
<proteinExistence type="predicted"/>
<gene>
    <name evidence="1" type="ORF">CFN78_27990</name>
</gene>
<comment type="caution">
    <text evidence="1">The sequence shown here is derived from an EMBL/GenBank/DDBJ whole genome shotgun (WGS) entry which is preliminary data.</text>
</comment>
<dbReference type="InParanoid" id="A0A263CWY8"/>
<protein>
    <recommendedName>
        <fullName evidence="3">DUF559 domain-containing protein</fullName>
    </recommendedName>
</protein>
<name>A0A263CWY8_9PSEU</name>
<reference evidence="1 2" key="1">
    <citation type="submission" date="2017-07" db="EMBL/GenBank/DDBJ databases">
        <title>Amycolatopsis antarcticus sp. nov., isolated from the surface of an Antarcticus brown macroalga.</title>
        <authorList>
            <person name="Wang J."/>
            <person name="Leiva S."/>
            <person name="Huang J."/>
            <person name="Huang Y."/>
        </authorList>
    </citation>
    <scope>NUCLEOTIDE SEQUENCE [LARGE SCALE GENOMIC DNA]</scope>
    <source>
        <strain evidence="1 2">AU-G6</strain>
    </source>
</reference>
<organism evidence="1 2">
    <name type="scientific">Amycolatopsis antarctica</name>
    <dbReference type="NCBI Taxonomy" id="1854586"/>
    <lineage>
        <taxon>Bacteria</taxon>
        <taxon>Bacillati</taxon>
        <taxon>Actinomycetota</taxon>
        <taxon>Actinomycetes</taxon>
        <taxon>Pseudonocardiales</taxon>
        <taxon>Pseudonocardiaceae</taxon>
        <taxon>Amycolatopsis</taxon>
    </lineage>
</organism>
<dbReference type="OrthoDB" id="4870610at2"/>
<evidence type="ECO:0000313" key="2">
    <source>
        <dbReference type="Proteomes" id="UP000242444"/>
    </source>
</evidence>
<keyword evidence="2" id="KW-1185">Reference proteome</keyword>
<sequence>MASTTRIDDTARLTRHGVISSARLRARGLSAGAIAHRCRPGGPWRRLHPGVVMLSTGEPNRRQLVQAALEHAGPDSIVTGTDALRAHGLALPATRAVHLLLPADRRLSPPDAVVLERTTRPPRTVLLDGMPCAPPERAVLDAARRERDEDRLRSLLGLTVYYGLCTIDRLRTELDAGNQRGSAAVRAVLGTLATRQETFIHGLARRLVIRAPLPPPRWNVDVRDPDGSMICTVDAWWDEVALGWQFGGANEGPSARTARLALAAKGVILVRTPAGLMRRDPALVLGELVGAFRRAAARRRPRILATSEVAAA</sequence>